<evidence type="ECO:0000256" key="8">
    <source>
        <dbReference type="ARBA" id="ARBA00023012"/>
    </source>
</evidence>
<feature type="modified residue" description="4-aspartylphosphate" evidence="11">
    <location>
        <position position="725"/>
    </location>
</feature>
<evidence type="ECO:0000313" key="16">
    <source>
        <dbReference type="Proteomes" id="UP000249842"/>
    </source>
</evidence>
<dbReference type="SUPFAM" id="SSF47384">
    <property type="entry name" value="Homodimeric domain of signal transducing histidine kinase"/>
    <property type="match status" value="1"/>
</dbReference>
<keyword evidence="6" id="KW-0418">Kinase</keyword>
<dbReference type="SUPFAM" id="SSF55785">
    <property type="entry name" value="PYP-like sensor domain (PAS domain)"/>
    <property type="match status" value="2"/>
</dbReference>
<dbReference type="InterPro" id="IPR029016">
    <property type="entry name" value="GAF-like_dom_sf"/>
</dbReference>
<dbReference type="Pfam" id="PF08448">
    <property type="entry name" value="PAS_4"/>
    <property type="match status" value="1"/>
</dbReference>
<evidence type="ECO:0000256" key="2">
    <source>
        <dbReference type="ARBA" id="ARBA00012438"/>
    </source>
</evidence>
<comment type="catalytic activity">
    <reaction evidence="1">
        <text>ATP + protein L-histidine = ADP + protein N-phospho-L-histidine.</text>
        <dbReference type="EC" id="2.7.13.3"/>
    </reaction>
</comment>
<dbReference type="InterPro" id="IPR005467">
    <property type="entry name" value="His_kinase_dom"/>
</dbReference>
<dbReference type="FunFam" id="3.30.565.10:FF:000010">
    <property type="entry name" value="Sensor histidine kinase RcsC"/>
    <property type="match status" value="1"/>
</dbReference>
<evidence type="ECO:0000256" key="10">
    <source>
        <dbReference type="ARBA" id="ARBA00068150"/>
    </source>
</evidence>
<dbReference type="InterPro" id="IPR000014">
    <property type="entry name" value="PAS"/>
</dbReference>
<dbReference type="AlphaFoldDB" id="A0A328AXN9"/>
<keyword evidence="7" id="KW-0067">ATP-binding</keyword>
<feature type="domain" description="PAC" evidence="14">
    <location>
        <begin position="238"/>
        <end position="290"/>
    </location>
</feature>
<dbReference type="PROSITE" id="PS50109">
    <property type="entry name" value="HIS_KIN"/>
    <property type="match status" value="1"/>
</dbReference>
<dbReference type="Pfam" id="PF00072">
    <property type="entry name" value="Response_reg"/>
    <property type="match status" value="1"/>
</dbReference>
<dbReference type="InterPro" id="IPR036097">
    <property type="entry name" value="HisK_dim/P_sf"/>
</dbReference>
<dbReference type="PROSITE" id="PS50113">
    <property type="entry name" value="PAC"/>
    <property type="match status" value="2"/>
</dbReference>
<dbReference type="PROSITE" id="PS50110">
    <property type="entry name" value="RESPONSE_REGULATORY"/>
    <property type="match status" value="1"/>
</dbReference>
<evidence type="ECO:0000259" key="14">
    <source>
        <dbReference type="PROSITE" id="PS50113"/>
    </source>
</evidence>
<dbReference type="SMART" id="SM00448">
    <property type="entry name" value="REC"/>
    <property type="match status" value="1"/>
</dbReference>
<dbReference type="SUPFAM" id="SSF52172">
    <property type="entry name" value="CheY-like"/>
    <property type="match status" value="1"/>
</dbReference>
<keyword evidence="8" id="KW-0902">Two-component regulatory system</keyword>
<dbReference type="GO" id="GO:0000155">
    <property type="term" value="F:phosphorelay sensor kinase activity"/>
    <property type="evidence" value="ECO:0007669"/>
    <property type="project" value="InterPro"/>
</dbReference>
<keyword evidence="5" id="KW-0547">Nucleotide-binding</keyword>
<protein>
    <recommendedName>
        <fullName evidence="10">Sensory/regulatory protein RpfC</fullName>
        <ecNumber evidence="2">2.7.13.3</ecNumber>
    </recommendedName>
</protein>
<dbReference type="CDD" id="cd17546">
    <property type="entry name" value="REC_hyHK_CKI1_RcsC-like"/>
    <property type="match status" value="1"/>
</dbReference>
<sequence length="807" mass="87506">MGRDKARTVATRPPELEHSGPVFDRARRLGRTLFGNCDAQIILVGDGPAWRSHDPEGQMPPEAPAASIAVAENRLLWVGDASQDPRFCDLAAVKGPPYARFYAAAPIRLEDGSVPGVLAVAGLQPRPHDVQLAGRLQDLADFVADEWSRVNANRAREASTRERDVARRTLAAIVAAAPVSLVLTDREMRVLGGSPPWLKSRGLEGQKILGRSLFDLAPDVYERWREPLERCLGGESVSADRVAAPRPDGRMGWLRAEVAPWRDAAGEIGGLILLSHDITDMVEALERTERSEERLKLALQIADIHVWELDFVRRELVKVGAEDTFFSEPKTYQELARDLWSTVDPRDRPGVIASWERHVAEGGPHHPEYRVARSDGREVWTAGTARVIRGPDGEPLRMVGALQNITHRKAQEQALIQAKEGAESANHAKSAFLATMSHEIRTPLNGVLGMAQAMAADALCPVQRERLEVIRQSGEGLLAILNDLLDLSKIEAGKLVLEDGEFDVGDLAKGAHATFSAVADNKGLAFELEVRPAARGTYRGDALRVRQILHNLLSNALKFTEAGNVKVSVDRSRKGLTLTVADTGIGMTADQQKQLFRKFEQADASTTRRYGGTGLGLAICRDLTDLMDGHIAVASRPGEGATFTITLPLEKLGRTAKGRLEGRAAAELGDRIGALRVLAAEDNSMNQLVLRTLLAQLGVEPVMVFDGRAAVDAWEREPWDLILMDVQMPVMDGPGATAIIRRLEAEQGRARTPIVALTANAMDHQVQAYIAAGMDGFVAKPIEAGRLFAALKTALASPGGSKASAVA</sequence>
<feature type="domain" description="Histidine kinase" evidence="12">
    <location>
        <begin position="435"/>
        <end position="651"/>
    </location>
</feature>
<dbReference type="SMART" id="SM00387">
    <property type="entry name" value="HATPase_c"/>
    <property type="match status" value="1"/>
</dbReference>
<dbReference type="Pfam" id="PF00512">
    <property type="entry name" value="HisKA"/>
    <property type="match status" value="1"/>
</dbReference>
<dbReference type="PANTHER" id="PTHR45339">
    <property type="entry name" value="HYBRID SIGNAL TRANSDUCTION HISTIDINE KINASE J"/>
    <property type="match status" value="1"/>
</dbReference>
<dbReference type="PRINTS" id="PR00344">
    <property type="entry name" value="BCTRLSENSOR"/>
</dbReference>
<dbReference type="SUPFAM" id="SSF55781">
    <property type="entry name" value="GAF domain-like"/>
    <property type="match status" value="1"/>
</dbReference>
<dbReference type="Gene3D" id="3.40.50.2300">
    <property type="match status" value="1"/>
</dbReference>
<dbReference type="FunFam" id="1.10.287.130:FF:000002">
    <property type="entry name" value="Two-component osmosensing histidine kinase"/>
    <property type="match status" value="1"/>
</dbReference>
<dbReference type="InterPro" id="IPR013656">
    <property type="entry name" value="PAS_4"/>
</dbReference>
<dbReference type="Gene3D" id="3.30.450.20">
    <property type="entry name" value="PAS domain"/>
    <property type="match status" value="2"/>
</dbReference>
<dbReference type="Gene3D" id="1.10.287.130">
    <property type="match status" value="1"/>
</dbReference>
<organism evidence="15 16">
    <name type="scientific">Phenylobacterium hankyongense</name>
    <dbReference type="NCBI Taxonomy" id="1813876"/>
    <lineage>
        <taxon>Bacteria</taxon>
        <taxon>Pseudomonadati</taxon>
        <taxon>Pseudomonadota</taxon>
        <taxon>Alphaproteobacteria</taxon>
        <taxon>Caulobacterales</taxon>
        <taxon>Caulobacteraceae</taxon>
        <taxon>Phenylobacterium</taxon>
    </lineage>
</organism>
<dbReference type="EMBL" id="QFYP01000001">
    <property type="protein sequence ID" value="RAK58354.1"/>
    <property type="molecule type" value="Genomic_DNA"/>
</dbReference>
<dbReference type="Gene3D" id="3.30.565.10">
    <property type="entry name" value="Histidine kinase-like ATPase, C-terminal domain"/>
    <property type="match status" value="1"/>
</dbReference>
<reference evidence="16" key="1">
    <citation type="submission" date="2018-05" db="EMBL/GenBank/DDBJ databases">
        <authorList>
            <person name="Li X."/>
        </authorList>
    </citation>
    <scope>NUCLEOTIDE SEQUENCE [LARGE SCALE GENOMIC DNA]</scope>
    <source>
        <strain evidence="16">HKS-05</strain>
    </source>
</reference>
<dbReference type="InterPro" id="IPR004358">
    <property type="entry name" value="Sig_transdc_His_kin-like_C"/>
</dbReference>
<dbReference type="InterPro" id="IPR003661">
    <property type="entry name" value="HisK_dim/P_dom"/>
</dbReference>
<evidence type="ECO:0000256" key="9">
    <source>
        <dbReference type="ARBA" id="ARBA00064003"/>
    </source>
</evidence>
<evidence type="ECO:0000256" key="6">
    <source>
        <dbReference type="ARBA" id="ARBA00022777"/>
    </source>
</evidence>
<name>A0A328AXN9_9CAUL</name>
<dbReference type="Gene3D" id="3.30.450.40">
    <property type="match status" value="1"/>
</dbReference>
<comment type="caution">
    <text evidence="15">The sequence shown here is derived from an EMBL/GenBank/DDBJ whole genome shotgun (WGS) entry which is preliminary data.</text>
</comment>
<accession>A0A328AXN9</accession>
<dbReference type="InterPro" id="IPR001610">
    <property type="entry name" value="PAC"/>
</dbReference>
<dbReference type="NCBIfam" id="TIGR00229">
    <property type="entry name" value="sensory_box"/>
    <property type="match status" value="2"/>
</dbReference>
<evidence type="ECO:0000256" key="3">
    <source>
        <dbReference type="ARBA" id="ARBA00022553"/>
    </source>
</evidence>
<keyword evidence="4" id="KW-0808">Transferase</keyword>
<evidence type="ECO:0000256" key="4">
    <source>
        <dbReference type="ARBA" id="ARBA00022679"/>
    </source>
</evidence>
<evidence type="ECO:0000313" key="15">
    <source>
        <dbReference type="EMBL" id="RAK58354.1"/>
    </source>
</evidence>
<evidence type="ECO:0000256" key="5">
    <source>
        <dbReference type="ARBA" id="ARBA00022741"/>
    </source>
</evidence>
<evidence type="ECO:0000256" key="7">
    <source>
        <dbReference type="ARBA" id="ARBA00022840"/>
    </source>
</evidence>
<dbReference type="InterPro" id="IPR001789">
    <property type="entry name" value="Sig_transdc_resp-reg_receiver"/>
</dbReference>
<dbReference type="EC" id="2.7.13.3" evidence="2"/>
<feature type="domain" description="Response regulatory" evidence="13">
    <location>
        <begin position="676"/>
        <end position="795"/>
    </location>
</feature>
<feature type="domain" description="PAC" evidence="14">
    <location>
        <begin position="365"/>
        <end position="417"/>
    </location>
</feature>
<proteinExistence type="predicted"/>
<keyword evidence="16" id="KW-1185">Reference proteome</keyword>
<dbReference type="CDD" id="cd16922">
    <property type="entry name" value="HATPase_EvgS-ArcB-TorS-like"/>
    <property type="match status" value="1"/>
</dbReference>
<dbReference type="InterPro" id="IPR035965">
    <property type="entry name" value="PAS-like_dom_sf"/>
</dbReference>
<evidence type="ECO:0000256" key="11">
    <source>
        <dbReference type="PROSITE-ProRule" id="PRU00169"/>
    </source>
</evidence>
<evidence type="ECO:0000256" key="1">
    <source>
        <dbReference type="ARBA" id="ARBA00000085"/>
    </source>
</evidence>
<evidence type="ECO:0000259" key="13">
    <source>
        <dbReference type="PROSITE" id="PS50110"/>
    </source>
</evidence>
<dbReference type="Proteomes" id="UP000249842">
    <property type="component" value="Unassembled WGS sequence"/>
</dbReference>
<dbReference type="InterPro" id="IPR000700">
    <property type="entry name" value="PAS-assoc_C"/>
</dbReference>
<dbReference type="InterPro" id="IPR011006">
    <property type="entry name" value="CheY-like_superfamily"/>
</dbReference>
<dbReference type="GO" id="GO:0005524">
    <property type="term" value="F:ATP binding"/>
    <property type="evidence" value="ECO:0007669"/>
    <property type="project" value="UniProtKB-KW"/>
</dbReference>
<dbReference type="CDD" id="cd00082">
    <property type="entry name" value="HisKA"/>
    <property type="match status" value="1"/>
</dbReference>
<dbReference type="InterPro" id="IPR013655">
    <property type="entry name" value="PAS_fold_3"/>
</dbReference>
<dbReference type="SMART" id="SM00388">
    <property type="entry name" value="HisKA"/>
    <property type="match status" value="1"/>
</dbReference>
<dbReference type="OrthoDB" id="9801651at2"/>
<evidence type="ECO:0000259" key="12">
    <source>
        <dbReference type="PROSITE" id="PS50109"/>
    </source>
</evidence>
<comment type="subunit">
    <text evidence="9">At low DSF concentrations, interacts with RpfF.</text>
</comment>
<dbReference type="CDD" id="cd00130">
    <property type="entry name" value="PAS"/>
    <property type="match status" value="2"/>
</dbReference>
<dbReference type="RefSeq" id="WP_111455626.1">
    <property type="nucleotide sequence ID" value="NZ_QFYP01000001.1"/>
</dbReference>
<dbReference type="Pfam" id="PF02518">
    <property type="entry name" value="HATPase_c"/>
    <property type="match status" value="1"/>
</dbReference>
<dbReference type="Pfam" id="PF08447">
    <property type="entry name" value="PAS_3"/>
    <property type="match status" value="1"/>
</dbReference>
<gene>
    <name evidence="15" type="ORF">DJ021_00280</name>
</gene>
<dbReference type="SMART" id="SM00086">
    <property type="entry name" value="PAC"/>
    <property type="match status" value="2"/>
</dbReference>
<dbReference type="InterPro" id="IPR036890">
    <property type="entry name" value="HATPase_C_sf"/>
</dbReference>
<dbReference type="PANTHER" id="PTHR45339:SF1">
    <property type="entry name" value="HYBRID SIGNAL TRANSDUCTION HISTIDINE KINASE J"/>
    <property type="match status" value="1"/>
</dbReference>
<keyword evidence="3 11" id="KW-0597">Phosphoprotein</keyword>
<dbReference type="SUPFAM" id="SSF55874">
    <property type="entry name" value="ATPase domain of HSP90 chaperone/DNA topoisomerase II/histidine kinase"/>
    <property type="match status" value="1"/>
</dbReference>
<dbReference type="SMART" id="SM00091">
    <property type="entry name" value="PAS"/>
    <property type="match status" value="1"/>
</dbReference>
<dbReference type="InterPro" id="IPR003594">
    <property type="entry name" value="HATPase_dom"/>
</dbReference>